<accession>A0A1V6U936</accession>
<evidence type="ECO:0008006" key="3">
    <source>
        <dbReference type="Google" id="ProtNLM"/>
    </source>
</evidence>
<dbReference type="Proteomes" id="UP000191500">
    <property type="component" value="Unassembled WGS sequence"/>
</dbReference>
<reference evidence="2" key="1">
    <citation type="journal article" date="2017" name="Nat. Microbiol.">
        <title>Global analysis of biosynthetic gene clusters reveals vast potential of secondary metabolite production in Penicillium species.</title>
        <authorList>
            <person name="Nielsen J.C."/>
            <person name="Grijseels S."/>
            <person name="Prigent S."/>
            <person name="Ji B."/>
            <person name="Dainat J."/>
            <person name="Nielsen K.F."/>
            <person name="Frisvad J.C."/>
            <person name="Workman M."/>
            <person name="Nielsen J."/>
        </authorList>
    </citation>
    <scope>NUCLEOTIDE SEQUENCE [LARGE SCALE GENOMIC DNA]</scope>
    <source>
        <strain evidence="2">IBT 31321</strain>
    </source>
</reference>
<dbReference type="EMBL" id="MDDG01000017">
    <property type="protein sequence ID" value="OQE34589.1"/>
    <property type="molecule type" value="Genomic_DNA"/>
</dbReference>
<gene>
    <name evidence="1" type="ORF">PENCOP_c017G00293</name>
</gene>
<protein>
    <recommendedName>
        <fullName evidence="3">Hydrophobin</fullName>
    </recommendedName>
</protein>
<proteinExistence type="predicted"/>
<dbReference type="STRING" id="36646.A0A1V6U936"/>
<evidence type="ECO:0000313" key="1">
    <source>
        <dbReference type="EMBL" id="OQE34589.1"/>
    </source>
</evidence>
<organism evidence="1 2">
    <name type="scientific">Penicillium coprophilum</name>
    <dbReference type="NCBI Taxonomy" id="36646"/>
    <lineage>
        <taxon>Eukaryota</taxon>
        <taxon>Fungi</taxon>
        <taxon>Dikarya</taxon>
        <taxon>Ascomycota</taxon>
        <taxon>Pezizomycotina</taxon>
        <taxon>Eurotiomycetes</taxon>
        <taxon>Eurotiomycetidae</taxon>
        <taxon>Eurotiales</taxon>
        <taxon>Aspergillaceae</taxon>
        <taxon>Penicillium</taxon>
    </lineage>
</organism>
<name>A0A1V6U936_9EURO</name>
<sequence>MSYEALNIKGYTEYPQLLFNPASTCQRSLSRTSFLPFPPLFSLSFTMKFTIATLVTLAVSAIAMPSINGNKPQKISLSQASGLCQAGKVACCNPKKDIRADGVLGNLLAEGLLNNLLGVGDSACASQSLIKNLNVLGFTEEGQEGTTCKNTIACCPTGGECTALEA</sequence>
<evidence type="ECO:0000313" key="2">
    <source>
        <dbReference type="Proteomes" id="UP000191500"/>
    </source>
</evidence>
<comment type="caution">
    <text evidence="1">The sequence shown here is derived from an EMBL/GenBank/DDBJ whole genome shotgun (WGS) entry which is preliminary data.</text>
</comment>
<dbReference type="AlphaFoldDB" id="A0A1V6U936"/>
<keyword evidence="2" id="KW-1185">Reference proteome</keyword>